<reference evidence="1" key="2">
    <citation type="submission" date="2020-11" db="EMBL/GenBank/DDBJ databases">
        <authorList>
            <person name="McCartney M.A."/>
            <person name="Auch B."/>
            <person name="Kono T."/>
            <person name="Mallez S."/>
            <person name="Becker A."/>
            <person name="Gohl D.M."/>
            <person name="Silverstein K.A.T."/>
            <person name="Koren S."/>
            <person name="Bechman K.B."/>
            <person name="Herman A."/>
            <person name="Abrahante J.E."/>
            <person name="Garbe J."/>
        </authorList>
    </citation>
    <scope>NUCLEOTIDE SEQUENCE</scope>
    <source>
        <strain evidence="1">Duluth1</strain>
        <tissue evidence="1">Whole animal</tissue>
    </source>
</reference>
<reference evidence="1" key="1">
    <citation type="journal article" date="2019" name="bioRxiv">
        <title>The Genome of the Zebra Mussel, Dreissena polymorpha: A Resource for Invasive Species Research.</title>
        <authorList>
            <person name="McCartney M.A."/>
            <person name="Auch B."/>
            <person name="Kono T."/>
            <person name="Mallez S."/>
            <person name="Zhang Y."/>
            <person name="Obille A."/>
            <person name="Becker A."/>
            <person name="Abrahante J.E."/>
            <person name="Garbe J."/>
            <person name="Badalamenti J.P."/>
            <person name="Herman A."/>
            <person name="Mangelson H."/>
            <person name="Liachko I."/>
            <person name="Sullivan S."/>
            <person name="Sone E.D."/>
            <person name="Koren S."/>
            <person name="Silverstein K.A.T."/>
            <person name="Beckman K.B."/>
            <person name="Gohl D.M."/>
        </authorList>
    </citation>
    <scope>NUCLEOTIDE SEQUENCE</scope>
    <source>
        <strain evidence="1">Duluth1</strain>
        <tissue evidence="1">Whole animal</tissue>
    </source>
</reference>
<organism evidence="1 2">
    <name type="scientific">Dreissena polymorpha</name>
    <name type="common">Zebra mussel</name>
    <name type="synonym">Mytilus polymorpha</name>
    <dbReference type="NCBI Taxonomy" id="45954"/>
    <lineage>
        <taxon>Eukaryota</taxon>
        <taxon>Metazoa</taxon>
        <taxon>Spiralia</taxon>
        <taxon>Lophotrochozoa</taxon>
        <taxon>Mollusca</taxon>
        <taxon>Bivalvia</taxon>
        <taxon>Autobranchia</taxon>
        <taxon>Heteroconchia</taxon>
        <taxon>Euheterodonta</taxon>
        <taxon>Imparidentia</taxon>
        <taxon>Neoheterodontei</taxon>
        <taxon>Myida</taxon>
        <taxon>Dreissenoidea</taxon>
        <taxon>Dreissenidae</taxon>
        <taxon>Dreissena</taxon>
    </lineage>
</organism>
<dbReference type="Proteomes" id="UP000828390">
    <property type="component" value="Unassembled WGS sequence"/>
</dbReference>
<protein>
    <submittedName>
        <fullName evidence="1">Uncharacterized protein</fullName>
    </submittedName>
</protein>
<accession>A0A9D4G2N5</accession>
<name>A0A9D4G2N5_DREPO</name>
<comment type="caution">
    <text evidence="1">The sequence shown here is derived from an EMBL/GenBank/DDBJ whole genome shotgun (WGS) entry which is preliminary data.</text>
</comment>
<gene>
    <name evidence="1" type="ORF">DPMN_135898</name>
</gene>
<dbReference type="EMBL" id="JAIWYP010000006">
    <property type="protein sequence ID" value="KAH3807553.1"/>
    <property type="molecule type" value="Genomic_DNA"/>
</dbReference>
<sequence length="107" mass="11513">MTALDGTSCRPETQNGFPSTLSVLSTAVLRHFHYIHKATPSTSLTASLLQACPSVLLAVKSAVPLLPSHIIVATPKPLYLPPIWTISISFCDADLRVLEDSELSERG</sequence>
<evidence type="ECO:0000313" key="1">
    <source>
        <dbReference type="EMBL" id="KAH3807553.1"/>
    </source>
</evidence>
<dbReference type="AlphaFoldDB" id="A0A9D4G2N5"/>
<evidence type="ECO:0000313" key="2">
    <source>
        <dbReference type="Proteomes" id="UP000828390"/>
    </source>
</evidence>
<keyword evidence="2" id="KW-1185">Reference proteome</keyword>
<proteinExistence type="predicted"/>